<evidence type="ECO:0000313" key="6">
    <source>
        <dbReference type="EMBL" id="MPN47175.1"/>
    </source>
</evidence>
<feature type="domain" description="Hcy-binding" evidence="5">
    <location>
        <begin position="1"/>
        <end position="102"/>
    </location>
</feature>
<keyword evidence="4" id="KW-0862">Zinc</keyword>
<organism evidence="6">
    <name type="scientific">bioreactor metagenome</name>
    <dbReference type="NCBI Taxonomy" id="1076179"/>
    <lineage>
        <taxon>unclassified sequences</taxon>
        <taxon>metagenomes</taxon>
        <taxon>ecological metagenomes</taxon>
    </lineage>
</organism>
<name>A0A645I774_9ZZZZ</name>
<dbReference type="GO" id="GO:0033528">
    <property type="term" value="P:S-methylmethionine cycle"/>
    <property type="evidence" value="ECO:0007669"/>
    <property type="project" value="TreeGrafter"/>
</dbReference>
<dbReference type="SUPFAM" id="SSF82282">
    <property type="entry name" value="Homocysteine S-methyltransferase"/>
    <property type="match status" value="1"/>
</dbReference>
<evidence type="ECO:0000256" key="2">
    <source>
        <dbReference type="ARBA" id="ARBA00022679"/>
    </source>
</evidence>
<evidence type="ECO:0000256" key="1">
    <source>
        <dbReference type="ARBA" id="ARBA00022603"/>
    </source>
</evidence>
<dbReference type="GO" id="GO:0046872">
    <property type="term" value="F:metal ion binding"/>
    <property type="evidence" value="ECO:0007669"/>
    <property type="project" value="UniProtKB-KW"/>
</dbReference>
<dbReference type="PANTHER" id="PTHR46015:SF1">
    <property type="entry name" value="HOMOCYSTEINE S-METHYLTRANSFERASE-LIKE ISOFORM 1"/>
    <property type="match status" value="1"/>
</dbReference>
<proteinExistence type="predicted"/>
<keyword evidence="1 6" id="KW-0489">Methyltransferase</keyword>
<evidence type="ECO:0000259" key="5">
    <source>
        <dbReference type="PROSITE" id="PS50970"/>
    </source>
</evidence>
<dbReference type="Gene3D" id="3.20.20.330">
    <property type="entry name" value="Homocysteine-binding-like domain"/>
    <property type="match status" value="1"/>
</dbReference>
<evidence type="ECO:0000256" key="4">
    <source>
        <dbReference type="ARBA" id="ARBA00022833"/>
    </source>
</evidence>
<keyword evidence="2 6" id="KW-0808">Transferase</keyword>
<keyword evidence="3" id="KW-0479">Metal-binding</keyword>
<dbReference type="InterPro" id="IPR051486">
    <property type="entry name" value="Hcy_S-methyltransferase"/>
</dbReference>
<gene>
    <name evidence="6" type="primary">mmuM_3</name>
    <name evidence="6" type="ORF">SDC9_194776</name>
</gene>
<dbReference type="EMBL" id="VSSQ01108474">
    <property type="protein sequence ID" value="MPN47175.1"/>
    <property type="molecule type" value="Genomic_DNA"/>
</dbReference>
<dbReference type="GO" id="GO:0009086">
    <property type="term" value="P:methionine biosynthetic process"/>
    <property type="evidence" value="ECO:0007669"/>
    <property type="project" value="TreeGrafter"/>
</dbReference>
<protein>
    <submittedName>
        <fullName evidence="6">Homocysteine S-methyltransferase</fullName>
        <ecNumber evidence="6">2.1.1.10</ecNumber>
    </submittedName>
</protein>
<dbReference type="GO" id="GO:0008898">
    <property type="term" value="F:S-adenosylmethionine-homocysteine S-methyltransferase activity"/>
    <property type="evidence" value="ECO:0007669"/>
    <property type="project" value="TreeGrafter"/>
</dbReference>
<dbReference type="AlphaFoldDB" id="A0A645I774"/>
<dbReference type="PANTHER" id="PTHR46015">
    <property type="entry name" value="ZGC:172121"/>
    <property type="match status" value="1"/>
</dbReference>
<dbReference type="GO" id="GO:0032259">
    <property type="term" value="P:methylation"/>
    <property type="evidence" value="ECO:0007669"/>
    <property type="project" value="UniProtKB-KW"/>
</dbReference>
<dbReference type="Pfam" id="PF02574">
    <property type="entry name" value="S-methyl_trans"/>
    <property type="match status" value="1"/>
</dbReference>
<accession>A0A645I774</accession>
<sequence>MISTCIKELEALPQVAAVGINCTAPNYVSSLIKEIKEVSKKAIVAYPNSGEEYDANTKDWHGKTSDKCFCESCKSWYEDGARLIGGCCRTTPEDIKSIADWAR</sequence>
<dbReference type="InterPro" id="IPR003726">
    <property type="entry name" value="HCY_dom"/>
</dbReference>
<dbReference type="InterPro" id="IPR036589">
    <property type="entry name" value="HCY_dom_sf"/>
</dbReference>
<dbReference type="EC" id="2.1.1.10" evidence="6"/>
<evidence type="ECO:0000256" key="3">
    <source>
        <dbReference type="ARBA" id="ARBA00022723"/>
    </source>
</evidence>
<comment type="caution">
    <text evidence="6">The sequence shown here is derived from an EMBL/GenBank/DDBJ whole genome shotgun (WGS) entry which is preliminary data.</text>
</comment>
<reference evidence="6" key="1">
    <citation type="submission" date="2019-08" db="EMBL/GenBank/DDBJ databases">
        <authorList>
            <person name="Kucharzyk K."/>
            <person name="Murdoch R.W."/>
            <person name="Higgins S."/>
            <person name="Loffler F."/>
        </authorList>
    </citation>
    <scope>NUCLEOTIDE SEQUENCE</scope>
</reference>
<dbReference type="PROSITE" id="PS50970">
    <property type="entry name" value="HCY"/>
    <property type="match status" value="1"/>
</dbReference>